<evidence type="ECO:0008006" key="3">
    <source>
        <dbReference type="Google" id="ProtNLM"/>
    </source>
</evidence>
<evidence type="ECO:0000313" key="2">
    <source>
        <dbReference type="EMBL" id="KKM01829.1"/>
    </source>
</evidence>
<sequence length="258" mass="29123">EDNKTIYVADSLNARIAAFDMDGKFLFKFDKVGKKGKLRNPSYIEVNPIDGNVYVADPTFASIMIYNSKGKYVRTYMPNKNKKFPWVPLGMTFDDDANLYVADKGLSRVVKFDSQAKRLLSIGKHGQVLKKIKEKPGQLYFPNTVVVGSNGDVYVSDGNNQRVQIFDKKGKFKKILPVKGLPRGIALVEGGSSAGLYVVNTFDHQVQVFDKDGGNLLFKFGELGQGEGEFRYPNDLEIKGKRLYIVDRENSRIQVWRF</sequence>
<organism evidence="2">
    <name type="scientific">marine sediment metagenome</name>
    <dbReference type="NCBI Taxonomy" id="412755"/>
    <lineage>
        <taxon>unclassified sequences</taxon>
        <taxon>metagenomes</taxon>
        <taxon>ecological metagenomes</taxon>
    </lineage>
</organism>
<keyword evidence="1" id="KW-0677">Repeat</keyword>
<dbReference type="SUPFAM" id="SSF63829">
    <property type="entry name" value="Calcium-dependent phosphotriesterase"/>
    <property type="match status" value="1"/>
</dbReference>
<dbReference type="PANTHER" id="PTHR24104">
    <property type="entry name" value="E3 UBIQUITIN-PROTEIN LIGASE NHLRC1-RELATED"/>
    <property type="match status" value="1"/>
</dbReference>
<dbReference type="Gene3D" id="2.40.10.500">
    <property type="match status" value="1"/>
</dbReference>
<dbReference type="PROSITE" id="PS51125">
    <property type="entry name" value="NHL"/>
    <property type="match status" value="1"/>
</dbReference>
<dbReference type="Gene3D" id="2.120.10.30">
    <property type="entry name" value="TolB, C-terminal domain"/>
    <property type="match status" value="2"/>
</dbReference>
<dbReference type="Pfam" id="PF01436">
    <property type="entry name" value="NHL"/>
    <property type="match status" value="1"/>
</dbReference>
<gene>
    <name evidence="2" type="ORF">LCGC14_1790530</name>
</gene>
<feature type="non-terminal residue" evidence="2">
    <location>
        <position position="1"/>
    </location>
</feature>
<proteinExistence type="predicted"/>
<dbReference type="Pfam" id="PF17170">
    <property type="entry name" value="DUF5128"/>
    <property type="match status" value="1"/>
</dbReference>
<dbReference type="InterPro" id="IPR001258">
    <property type="entry name" value="NHL_repeat"/>
</dbReference>
<accession>A0A0F9GSP8</accession>
<comment type="caution">
    <text evidence="2">The sequence shown here is derived from an EMBL/GenBank/DDBJ whole genome shotgun (WGS) entry which is preliminary data.</text>
</comment>
<dbReference type="PANTHER" id="PTHR24104:SF25">
    <property type="entry name" value="PROTEIN LIN-41"/>
    <property type="match status" value="1"/>
</dbReference>
<evidence type="ECO:0000256" key="1">
    <source>
        <dbReference type="ARBA" id="ARBA00022737"/>
    </source>
</evidence>
<name>A0A0F9GSP8_9ZZZZ</name>
<protein>
    <recommendedName>
        <fullName evidence="3">SMP-30/Gluconolactonase/LRE-like region domain-containing protein</fullName>
    </recommendedName>
</protein>
<dbReference type="AlphaFoldDB" id="A0A0F9GSP8"/>
<dbReference type="EMBL" id="LAZR01017090">
    <property type="protein sequence ID" value="KKM01829.1"/>
    <property type="molecule type" value="Genomic_DNA"/>
</dbReference>
<dbReference type="GO" id="GO:0008270">
    <property type="term" value="F:zinc ion binding"/>
    <property type="evidence" value="ECO:0007669"/>
    <property type="project" value="UniProtKB-KW"/>
</dbReference>
<dbReference type="InterPro" id="IPR011042">
    <property type="entry name" value="6-blade_b-propeller_TolB-like"/>
</dbReference>
<reference evidence="2" key="1">
    <citation type="journal article" date="2015" name="Nature">
        <title>Complex archaea that bridge the gap between prokaryotes and eukaryotes.</title>
        <authorList>
            <person name="Spang A."/>
            <person name="Saw J.H."/>
            <person name="Jorgensen S.L."/>
            <person name="Zaremba-Niedzwiedzka K."/>
            <person name="Martijn J."/>
            <person name="Lind A.E."/>
            <person name="van Eijk R."/>
            <person name="Schleper C."/>
            <person name="Guy L."/>
            <person name="Ettema T.J."/>
        </authorList>
    </citation>
    <scope>NUCLEOTIDE SEQUENCE</scope>
</reference>
<dbReference type="InterPro" id="IPR050952">
    <property type="entry name" value="TRIM-NHL_E3_ligases"/>
</dbReference>